<dbReference type="InterPro" id="IPR005468">
    <property type="entry name" value="Avidin/str"/>
</dbReference>
<gene>
    <name evidence="4" type="ORF">IFDJLNFL_5056</name>
    <name evidence="5" type="ORF">MTDSW087_02895</name>
</gene>
<keyword evidence="3" id="KW-0732">Signal</keyword>
<name>A0A564FZH6_9HYPH</name>
<dbReference type="GO" id="GO:0005576">
    <property type="term" value="C:extracellular region"/>
    <property type="evidence" value="ECO:0007669"/>
    <property type="project" value="UniProtKB-SubCell"/>
</dbReference>
<dbReference type="Proteomes" id="UP001055303">
    <property type="component" value="Unassembled WGS sequence"/>
</dbReference>
<proteinExistence type="predicted"/>
<reference evidence="4" key="2">
    <citation type="journal article" date="2021" name="Front. Microbiol.">
        <title>Comprehensive Comparative Genomics and Phenotyping of Methylobacterium Species.</title>
        <authorList>
            <person name="Alessa O."/>
            <person name="Ogura Y."/>
            <person name="Fujitani Y."/>
            <person name="Takami H."/>
            <person name="Hayashi T."/>
            <person name="Sahin N."/>
            <person name="Tani A."/>
        </authorList>
    </citation>
    <scope>NUCLEOTIDE SEQUENCE</scope>
    <source>
        <strain evidence="4">DSM 22415</strain>
    </source>
</reference>
<comment type="subcellular location">
    <subcellularLocation>
        <location evidence="1">Secreted</location>
    </subcellularLocation>
</comment>
<evidence type="ECO:0000313" key="7">
    <source>
        <dbReference type="Proteomes" id="UP001055303"/>
    </source>
</evidence>
<reference evidence="4" key="3">
    <citation type="submission" date="2021-08" db="EMBL/GenBank/DDBJ databases">
        <authorList>
            <person name="Tani A."/>
            <person name="Ola A."/>
            <person name="Ogura Y."/>
            <person name="Katsura K."/>
            <person name="Hayashi T."/>
        </authorList>
    </citation>
    <scope>NUCLEOTIDE SEQUENCE</scope>
    <source>
        <strain evidence="4">DSM 22415</strain>
    </source>
</reference>
<dbReference type="RefSeq" id="WP_144764997.1">
    <property type="nucleotide sequence ID" value="NZ_BPQI01000189.1"/>
</dbReference>
<dbReference type="OrthoDB" id="8000582at2"/>
<evidence type="ECO:0000256" key="1">
    <source>
        <dbReference type="ARBA" id="ARBA00004613"/>
    </source>
</evidence>
<organism evidence="5 6">
    <name type="scientific">Methylobacterium dankookense</name>
    <dbReference type="NCBI Taxonomy" id="560405"/>
    <lineage>
        <taxon>Bacteria</taxon>
        <taxon>Pseudomonadati</taxon>
        <taxon>Pseudomonadota</taxon>
        <taxon>Alphaproteobacteria</taxon>
        <taxon>Hyphomicrobiales</taxon>
        <taxon>Methylobacteriaceae</taxon>
        <taxon>Methylobacterium</taxon>
    </lineage>
</organism>
<dbReference type="EMBL" id="BPQI01000189">
    <property type="protein sequence ID" value="GJD59129.1"/>
    <property type="molecule type" value="Genomic_DNA"/>
</dbReference>
<evidence type="ECO:0000256" key="3">
    <source>
        <dbReference type="ARBA" id="ARBA00022729"/>
    </source>
</evidence>
<evidence type="ECO:0000256" key="2">
    <source>
        <dbReference type="ARBA" id="ARBA00022525"/>
    </source>
</evidence>
<evidence type="ECO:0000313" key="6">
    <source>
        <dbReference type="Proteomes" id="UP000401717"/>
    </source>
</evidence>
<keyword evidence="2" id="KW-0964">Secreted</keyword>
<evidence type="ECO:0000313" key="5">
    <source>
        <dbReference type="EMBL" id="VUF13196.1"/>
    </source>
</evidence>
<dbReference type="Proteomes" id="UP000401717">
    <property type="component" value="Unassembled WGS sequence"/>
</dbReference>
<evidence type="ECO:0008006" key="8">
    <source>
        <dbReference type="Google" id="ProtNLM"/>
    </source>
</evidence>
<dbReference type="Gene3D" id="2.40.128.30">
    <property type="entry name" value="Avidin-like"/>
    <property type="match status" value="1"/>
</dbReference>
<accession>A0A564FZH6</accession>
<dbReference type="SUPFAM" id="SSF50876">
    <property type="entry name" value="Avidin/streptavidin"/>
    <property type="match status" value="1"/>
</dbReference>
<protein>
    <recommendedName>
        <fullName evidence="8">Lipocalin-like domain-containing protein</fullName>
    </recommendedName>
</protein>
<dbReference type="AlphaFoldDB" id="A0A564FZH6"/>
<evidence type="ECO:0000313" key="4">
    <source>
        <dbReference type="EMBL" id="GJD59129.1"/>
    </source>
</evidence>
<dbReference type="EMBL" id="CABFVH010000017">
    <property type="protein sequence ID" value="VUF13196.1"/>
    <property type="molecule type" value="Genomic_DNA"/>
</dbReference>
<dbReference type="Pfam" id="PF01382">
    <property type="entry name" value="Avidin"/>
    <property type="match status" value="1"/>
</dbReference>
<dbReference type="GO" id="GO:0009374">
    <property type="term" value="F:biotin binding"/>
    <property type="evidence" value="ECO:0007669"/>
    <property type="project" value="InterPro"/>
</dbReference>
<sequence>MENGMFAGQWRNKAGDELHLVQCGSSISGTYISARSEVAETCRSRILVGSINENTICFVAGASTPHIMKSWTGRLSMNDGSGHDEIKTVCHSLERLTDDFDIARSVQISFDLFQRA</sequence>
<reference evidence="5 6" key="1">
    <citation type="submission" date="2019-06" db="EMBL/GenBank/DDBJ databases">
        <authorList>
            <person name="Rodrigo-Torres L."/>
            <person name="Arahal R. D."/>
            <person name="Lucena T."/>
        </authorList>
    </citation>
    <scope>NUCLEOTIDE SEQUENCE [LARGE SCALE GENOMIC DNA]</scope>
    <source>
        <strain evidence="5 6">SW08-7</strain>
    </source>
</reference>
<dbReference type="InterPro" id="IPR036896">
    <property type="entry name" value="Avidin-like_sf"/>
</dbReference>
<keyword evidence="7" id="KW-1185">Reference proteome</keyword>